<evidence type="ECO:0000313" key="2">
    <source>
        <dbReference type="Proteomes" id="UP000265515"/>
    </source>
</evidence>
<accession>A0A388JU17</accession>
<organism evidence="1 2">
    <name type="scientific">Chara braunii</name>
    <name type="common">Braun's stonewort</name>
    <dbReference type="NCBI Taxonomy" id="69332"/>
    <lineage>
        <taxon>Eukaryota</taxon>
        <taxon>Viridiplantae</taxon>
        <taxon>Streptophyta</taxon>
        <taxon>Charophyceae</taxon>
        <taxon>Charales</taxon>
        <taxon>Characeae</taxon>
        <taxon>Chara</taxon>
    </lineage>
</organism>
<name>A0A388JU17_CHABU</name>
<dbReference type="EMBL" id="BFEA01000018">
    <property type="protein sequence ID" value="GBG61291.1"/>
    <property type="molecule type" value="Genomic_DNA"/>
</dbReference>
<sequence length="298" mass="33141">MECKVTHGEGQQGIPPAQRPWVMQDVITVDKTPAIVMLALYQHQLAEMLDIMTSKSGNLPLGLLLESEEFLDEWETDVITNYSSQISQRRNCLEEVQEETARQACFSMFEKLRTAISQCRAVIDGEVNKTQQEKATTEVFLPLSKPIGAVATKDSVGVKATEVQGENRSEDNNHSLMMTNLQGVNQSEDDKDSFMSPMVIGDEKIQYDCKQWQLQEQTAIDTRCPSARPVHQLGENCKHNAFLQHDQASVAKQDEVMCHLLPSAGMTRTACTKNGPEVVLLHRHQVRAEKSGGRGSGG</sequence>
<gene>
    <name evidence="1" type="ORF">CBR_g19824</name>
</gene>
<dbReference type="AlphaFoldDB" id="A0A388JU17"/>
<dbReference type="Proteomes" id="UP000265515">
    <property type="component" value="Unassembled WGS sequence"/>
</dbReference>
<evidence type="ECO:0000313" key="1">
    <source>
        <dbReference type="EMBL" id="GBG61291.1"/>
    </source>
</evidence>
<dbReference type="Gramene" id="GBG61291">
    <property type="protein sequence ID" value="GBG61291"/>
    <property type="gene ID" value="CBR_g19824"/>
</dbReference>
<proteinExistence type="predicted"/>
<comment type="caution">
    <text evidence="1">The sequence shown here is derived from an EMBL/GenBank/DDBJ whole genome shotgun (WGS) entry which is preliminary data.</text>
</comment>
<keyword evidence="2" id="KW-1185">Reference proteome</keyword>
<protein>
    <submittedName>
        <fullName evidence="1">Uncharacterized protein</fullName>
    </submittedName>
</protein>
<reference evidence="1 2" key="1">
    <citation type="journal article" date="2018" name="Cell">
        <title>The Chara Genome: Secondary Complexity and Implications for Plant Terrestrialization.</title>
        <authorList>
            <person name="Nishiyama T."/>
            <person name="Sakayama H."/>
            <person name="Vries J.D."/>
            <person name="Buschmann H."/>
            <person name="Saint-Marcoux D."/>
            <person name="Ullrich K.K."/>
            <person name="Haas F.B."/>
            <person name="Vanderstraeten L."/>
            <person name="Becker D."/>
            <person name="Lang D."/>
            <person name="Vosolsobe S."/>
            <person name="Rombauts S."/>
            <person name="Wilhelmsson P.K.I."/>
            <person name="Janitza P."/>
            <person name="Kern R."/>
            <person name="Heyl A."/>
            <person name="Rumpler F."/>
            <person name="Villalobos L.I.A.C."/>
            <person name="Clay J.M."/>
            <person name="Skokan R."/>
            <person name="Toyoda A."/>
            <person name="Suzuki Y."/>
            <person name="Kagoshima H."/>
            <person name="Schijlen E."/>
            <person name="Tajeshwar N."/>
            <person name="Catarino B."/>
            <person name="Hetherington A.J."/>
            <person name="Saltykova A."/>
            <person name="Bonnot C."/>
            <person name="Breuninger H."/>
            <person name="Symeonidi A."/>
            <person name="Radhakrishnan G.V."/>
            <person name="Van Nieuwerburgh F."/>
            <person name="Deforce D."/>
            <person name="Chang C."/>
            <person name="Karol K.G."/>
            <person name="Hedrich R."/>
            <person name="Ulvskov P."/>
            <person name="Glockner G."/>
            <person name="Delwiche C.F."/>
            <person name="Petrasek J."/>
            <person name="Van de Peer Y."/>
            <person name="Friml J."/>
            <person name="Beilby M."/>
            <person name="Dolan L."/>
            <person name="Kohara Y."/>
            <person name="Sugano S."/>
            <person name="Fujiyama A."/>
            <person name="Delaux P.-M."/>
            <person name="Quint M."/>
            <person name="TheiBen G."/>
            <person name="Hagemann M."/>
            <person name="Harholt J."/>
            <person name="Dunand C."/>
            <person name="Zachgo S."/>
            <person name="Langdale J."/>
            <person name="Maumus F."/>
            <person name="Straeten D.V.D."/>
            <person name="Gould S.B."/>
            <person name="Rensing S.A."/>
        </authorList>
    </citation>
    <scope>NUCLEOTIDE SEQUENCE [LARGE SCALE GENOMIC DNA]</scope>
    <source>
        <strain evidence="1 2">S276</strain>
    </source>
</reference>